<comment type="caution">
    <text evidence="2">The sequence shown here is derived from an EMBL/GenBank/DDBJ whole genome shotgun (WGS) entry which is preliminary data.</text>
</comment>
<name>A0A4Y8D4Q4_9HELO</name>
<protein>
    <submittedName>
        <fullName evidence="2">Uncharacterized protein</fullName>
    </submittedName>
</protein>
<sequence length="79" mass="8715">MSRLEYDPMSPIANYINKSPGEYPRPTDKGKEEWSQLGPTLIVLGARVSAKALSLSKFNTTSGNISLCVKERENNPMVS</sequence>
<dbReference type="Proteomes" id="UP000297299">
    <property type="component" value="Unassembled WGS sequence"/>
</dbReference>
<accession>A0A4Y8D4Q4</accession>
<feature type="region of interest" description="Disordered" evidence="1">
    <location>
        <begin position="1"/>
        <end position="32"/>
    </location>
</feature>
<evidence type="ECO:0000313" key="3">
    <source>
        <dbReference type="Proteomes" id="UP000297299"/>
    </source>
</evidence>
<evidence type="ECO:0000313" key="2">
    <source>
        <dbReference type="EMBL" id="TEY63777.1"/>
    </source>
</evidence>
<reference evidence="2 3" key="1">
    <citation type="submission" date="2017-11" db="EMBL/GenBank/DDBJ databases">
        <title>Comparative genomics of Botrytis spp.</title>
        <authorList>
            <person name="Valero-Jimenez C.A."/>
            <person name="Tapia P."/>
            <person name="Veloso J."/>
            <person name="Silva-Moreno E."/>
            <person name="Staats M."/>
            <person name="Valdes J.H."/>
            <person name="Van Kan J.A.L."/>
        </authorList>
    </citation>
    <scope>NUCLEOTIDE SEQUENCE [LARGE SCALE GENOMIC DNA]</scope>
    <source>
        <strain evidence="2 3">MUCL2830</strain>
    </source>
</reference>
<gene>
    <name evidence="2" type="ORF">BOTCAL_0151g00240</name>
</gene>
<dbReference type="AlphaFoldDB" id="A0A4Y8D4Q4"/>
<dbReference type="EMBL" id="PHWZ01000151">
    <property type="protein sequence ID" value="TEY63777.1"/>
    <property type="molecule type" value="Genomic_DNA"/>
</dbReference>
<organism evidence="2 3">
    <name type="scientific">Botryotinia calthae</name>
    <dbReference type="NCBI Taxonomy" id="38488"/>
    <lineage>
        <taxon>Eukaryota</taxon>
        <taxon>Fungi</taxon>
        <taxon>Dikarya</taxon>
        <taxon>Ascomycota</taxon>
        <taxon>Pezizomycotina</taxon>
        <taxon>Leotiomycetes</taxon>
        <taxon>Helotiales</taxon>
        <taxon>Sclerotiniaceae</taxon>
        <taxon>Botryotinia</taxon>
    </lineage>
</organism>
<proteinExistence type="predicted"/>
<evidence type="ECO:0000256" key="1">
    <source>
        <dbReference type="SAM" id="MobiDB-lite"/>
    </source>
</evidence>
<keyword evidence="3" id="KW-1185">Reference proteome</keyword>